<dbReference type="InterPro" id="IPR054212">
    <property type="entry name" value="DUF6919"/>
</dbReference>
<accession>A0A3D9T0K4</accession>
<dbReference type="Proteomes" id="UP000256661">
    <property type="component" value="Unassembled WGS sequence"/>
</dbReference>
<dbReference type="Pfam" id="PF21897">
    <property type="entry name" value="DUF6919"/>
    <property type="match status" value="1"/>
</dbReference>
<keyword evidence="3" id="KW-1185">Reference proteome</keyword>
<sequence>MSPRRRASVLRELVIGVPLMKRSERKLWASAQSLTDLAELTARWLAGELEQTPGYLGPPNLETAEIAPTLIRINRAGFLTTASQPGADEVNARGHWRQRAAVEIVASPGEHADLLLTEARRAGLQVVVFEGAPRRVTQTEVPVTTRDGGGVTSFGVGLSRRDVATYLVDGCSKAATRDVVTGWQITIIDPEWGPTDTLWRVLDKVADQVTGQPQNHLTGGAA</sequence>
<reference evidence="2 3" key="1">
    <citation type="submission" date="2018-08" db="EMBL/GenBank/DDBJ databases">
        <title>Sequencing the genomes of 1000 actinobacteria strains.</title>
        <authorList>
            <person name="Klenk H.-P."/>
        </authorList>
    </citation>
    <scope>NUCLEOTIDE SEQUENCE [LARGE SCALE GENOMIC DNA]</scope>
    <source>
        <strain evidence="2 3">DSM 43927</strain>
    </source>
</reference>
<protein>
    <recommendedName>
        <fullName evidence="1">DUF6919 domain-containing protein</fullName>
    </recommendedName>
</protein>
<evidence type="ECO:0000313" key="3">
    <source>
        <dbReference type="Proteomes" id="UP000256661"/>
    </source>
</evidence>
<dbReference type="AlphaFoldDB" id="A0A3D9T0K4"/>
<evidence type="ECO:0000313" key="2">
    <source>
        <dbReference type="EMBL" id="REF00331.1"/>
    </source>
</evidence>
<dbReference type="EMBL" id="QTTT01000001">
    <property type="protein sequence ID" value="REF00331.1"/>
    <property type="molecule type" value="Genomic_DNA"/>
</dbReference>
<comment type="caution">
    <text evidence="2">The sequence shown here is derived from an EMBL/GenBank/DDBJ whole genome shotgun (WGS) entry which is preliminary data.</text>
</comment>
<name>A0A3D9T0K4_9ACTN</name>
<evidence type="ECO:0000259" key="1">
    <source>
        <dbReference type="Pfam" id="PF21897"/>
    </source>
</evidence>
<dbReference type="OrthoDB" id="4195350at2"/>
<proteinExistence type="predicted"/>
<dbReference type="RefSeq" id="WP_116025497.1">
    <property type="nucleotide sequence ID" value="NZ_QTTT01000001.1"/>
</dbReference>
<feature type="domain" description="DUF6919" evidence="1">
    <location>
        <begin position="24"/>
        <end position="204"/>
    </location>
</feature>
<organism evidence="2 3">
    <name type="scientific">Thermomonospora umbrina</name>
    <dbReference type="NCBI Taxonomy" id="111806"/>
    <lineage>
        <taxon>Bacteria</taxon>
        <taxon>Bacillati</taxon>
        <taxon>Actinomycetota</taxon>
        <taxon>Actinomycetes</taxon>
        <taxon>Streptosporangiales</taxon>
        <taxon>Thermomonosporaceae</taxon>
        <taxon>Thermomonospora</taxon>
    </lineage>
</organism>
<gene>
    <name evidence="2" type="ORF">DFJ69_5863</name>
</gene>